<dbReference type="Proteomes" id="UP000053911">
    <property type="component" value="Unassembled WGS sequence"/>
</dbReference>
<accession>A0A101EL58</accession>
<comment type="function">
    <text evidence="10">Catalytic component of the signal peptidase complex (SPC) which catalyzes the cleavage of N-terminal signal sequences from nascent proteins as they are translocated into the lumen of the endoplasmic reticulum. Specifically cleaves N-terminal signal peptides that contain a hydrophobic alpha-helix (h-region) shorter than 18-20 amino acids.</text>
</comment>
<dbReference type="GO" id="GO:0004252">
    <property type="term" value="F:serine-type endopeptidase activity"/>
    <property type="evidence" value="ECO:0007669"/>
    <property type="project" value="InterPro"/>
</dbReference>
<evidence type="ECO:0000256" key="5">
    <source>
        <dbReference type="ARBA" id="ARBA00022824"/>
    </source>
</evidence>
<proteinExistence type="predicted"/>
<dbReference type="SUPFAM" id="SSF51306">
    <property type="entry name" value="LexA/Signal peptidase"/>
    <property type="match status" value="1"/>
</dbReference>
<evidence type="ECO:0000256" key="9">
    <source>
        <dbReference type="ARBA" id="ARBA00033305"/>
    </source>
</evidence>
<dbReference type="AlphaFoldDB" id="A0A101EL58"/>
<dbReference type="PROSITE" id="PS00501">
    <property type="entry name" value="SPASE_I_1"/>
    <property type="match status" value="1"/>
</dbReference>
<gene>
    <name evidence="12" type="ORF">XD54_1334</name>
</gene>
<feature type="transmembrane region" description="Helical" evidence="11">
    <location>
        <begin position="12"/>
        <end position="31"/>
    </location>
</feature>
<keyword evidence="5" id="KW-0256">Endoplasmic reticulum</keyword>
<dbReference type="GO" id="GO:0006465">
    <property type="term" value="P:signal peptide processing"/>
    <property type="evidence" value="ECO:0007669"/>
    <property type="project" value="InterPro"/>
</dbReference>
<dbReference type="PRINTS" id="PR00728">
    <property type="entry name" value="SIGNALPTASE"/>
</dbReference>
<protein>
    <recommendedName>
        <fullName evidence="9">Signal peptidase I</fullName>
    </recommendedName>
</protein>
<keyword evidence="4" id="KW-0378">Hydrolase</keyword>
<sequence>MAKEKLLKGWKGDIVFLIISLIVVFVVHTGLKIALHTESPLVIVISGSMEPTFYRGDVVLLKGVLPDEIKPGNVVVYRRPYTRYPIIHRVKNVMEYNGKRCFVIQGDNNWIHDFYPLDLKEFPYLKTYLPLAEGDVLPCIPEEAIESKALLVFPKIGYPPLVIRERLGLG</sequence>
<dbReference type="InterPro" id="IPR019756">
    <property type="entry name" value="Pept_S26A_signal_pept_1_Ser-AS"/>
</dbReference>
<keyword evidence="7 11" id="KW-1133">Transmembrane helix</keyword>
<dbReference type="EMBL" id="LGFD01000025">
    <property type="protein sequence ID" value="KUK17397.1"/>
    <property type="molecule type" value="Genomic_DNA"/>
</dbReference>
<evidence type="ECO:0000256" key="8">
    <source>
        <dbReference type="ARBA" id="ARBA00023136"/>
    </source>
</evidence>
<evidence type="ECO:0000313" key="13">
    <source>
        <dbReference type="Proteomes" id="UP000053911"/>
    </source>
</evidence>
<dbReference type="GeneID" id="8096177"/>
<keyword evidence="3 11" id="KW-0812">Transmembrane</keyword>
<keyword evidence="8 11" id="KW-0472">Membrane</keyword>
<dbReference type="CDD" id="cd06530">
    <property type="entry name" value="S26_SPase_I"/>
    <property type="match status" value="1"/>
</dbReference>
<evidence type="ECO:0000256" key="11">
    <source>
        <dbReference type="SAM" id="Phobius"/>
    </source>
</evidence>
<dbReference type="GO" id="GO:0016020">
    <property type="term" value="C:membrane"/>
    <property type="evidence" value="ECO:0007669"/>
    <property type="project" value="InterPro"/>
</dbReference>
<evidence type="ECO:0000256" key="10">
    <source>
        <dbReference type="ARBA" id="ARBA00045533"/>
    </source>
</evidence>
<dbReference type="PATRIC" id="fig|172049.5.peg.172"/>
<name>A0A101EL58_9EURY</name>
<dbReference type="PANTHER" id="PTHR10806:SF6">
    <property type="entry name" value="SIGNAL PEPTIDASE COMPLEX CATALYTIC SUBUNIT SEC11"/>
    <property type="match status" value="1"/>
</dbReference>
<organism evidence="12 13">
    <name type="scientific">Thermococcus sibiricus</name>
    <dbReference type="NCBI Taxonomy" id="172049"/>
    <lineage>
        <taxon>Archaea</taxon>
        <taxon>Methanobacteriati</taxon>
        <taxon>Methanobacteriota</taxon>
        <taxon>Thermococci</taxon>
        <taxon>Thermococcales</taxon>
        <taxon>Thermococcaceae</taxon>
        <taxon>Thermococcus</taxon>
    </lineage>
</organism>
<evidence type="ECO:0000256" key="1">
    <source>
        <dbReference type="ARBA" id="ARBA00004648"/>
    </source>
</evidence>
<dbReference type="InterPro" id="IPR036286">
    <property type="entry name" value="LexA/Signal_pep-like_sf"/>
</dbReference>
<comment type="caution">
    <text evidence="12">The sequence shown here is derived from an EMBL/GenBank/DDBJ whole genome shotgun (WGS) entry which is preliminary data.</text>
</comment>
<evidence type="ECO:0000256" key="2">
    <source>
        <dbReference type="ARBA" id="ARBA00022670"/>
    </source>
</evidence>
<keyword evidence="6" id="KW-0735">Signal-anchor</keyword>
<evidence type="ECO:0000256" key="7">
    <source>
        <dbReference type="ARBA" id="ARBA00022989"/>
    </source>
</evidence>
<evidence type="ECO:0000256" key="4">
    <source>
        <dbReference type="ARBA" id="ARBA00022801"/>
    </source>
</evidence>
<evidence type="ECO:0000256" key="6">
    <source>
        <dbReference type="ARBA" id="ARBA00022968"/>
    </source>
</evidence>
<reference evidence="13" key="1">
    <citation type="journal article" date="2015" name="MBio">
        <title>Genome-Resolved Metagenomic Analysis Reveals Roles for Candidate Phyla and Other Microbial Community Members in Biogeochemical Transformations in Oil Reservoirs.</title>
        <authorList>
            <person name="Hu P."/>
            <person name="Tom L."/>
            <person name="Singh A."/>
            <person name="Thomas B.C."/>
            <person name="Baker B.J."/>
            <person name="Piceno Y.M."/>
            <person name="Andersen G.L."/>
            <person name="Banfield J.F."/>
        </authorList>
    </citation>
    <scope>NUCLEOTIDE SEQUENCE [LARGE SCALE GENOMIC DNA]</scope>
</reference>
<dbReference type="OMA" id="IHRVRGI"/>
<dbReference type="PANTHER" id="PTHR10806">
    <property type="entry name" value="SIGNAL PEPTIDASE COMPLEX CATALYTIC SUBUNIT SEC11"/>
    <property type="match status" value="1"/>
</dbReference>
<evidence type="ECO:0000313" key="12">
    <source>
        <dbReference type="EMBL" id="KUK17397.1"/>
    </source>
</evidence>
<comment type="subcellular location">
    <subcellularLocation>
        <location evidence="1">Endoplasmic reticulum membrane</location>
        <topology evidence="1">Single-pass type II membrane protein</topology>
    </subcellularLocation>
</comment>
<dbReference type="NCBIfam" id="TIGR02228">
    <property type="entry name" value="sigpep_I_arch"/>
    <property type="match status" value="1"/>
</dbReference>
<dbReference type="InterPro" id="IPR001733">
    <property type="entry name" value="Peptidase_S26B"/>
</dbReference>
<keyword evidence="2" id="KW-0645">Protease</keyword>
<dbReference type="InterPro" id="IPR019533">
    <property type="entry name" value="Peptidase_S26"/>
</dbReference>
<dbReference type="RefSeq" id="WP_015849452.1">
    <property type="nucleotide sequence ID" value="NZ_LGFD01000025.1"/>
</dbReference>
<evidence type="ECO:0000256" key="3">
    <source>
        <dbReference type="ARBA" id="ARBA00022692"/>
    </source>
</evidence>
<dbReference type="Gene3D" id="2.10.109.10">
    <property type="entry name" value="Umud Fragment, subunit A"/>
    <property type="match status" value="1"/>
</dbReference>